<gene>
    <name evidence="1" type="ORF">WA026_004914</name>
</gene>
<comment type="caution">
    <text evidence="1">The sequence shown here is derived from an EMBL/GenBank/DDBJ whole genome shotgun (WGS) entry which is preliminary data.</text>
</comment>
<keyword evidence="2" id="KW-1185">Reference proteome</keyword>
<dbReference type="Proteomes" id="UP001431783">
    <property type="component" value="Unassembled WGS sequence"/>
</dbReference>
<accession>A0AAW1USE3</accession>
<feature type="non-terminal residue" evidence="1">
    <location>
        <position position="1"/>
    </location>
</feature>
<dbReference type="EMBL" id="JARQZJ010000092">
    <property type="protein sequence ID" value="KAK9883980.1"/>
    <property type="molecule type" value="Genomic_DNA"/>
</dbReference>
<evidence type="ECO:0000313" key="2">
    <source>
        <dbReference type="Proteomes" id="UP001431783"/>
    </source>
</evidence>
<name>A0AAW1USE3_9CUCU</name>
<sequence length="62" mass="6989">SEREGHSVESFTVGYKENRQGFSPEIIMPYQKAAARTTKVTRNTRKSAVLTDTPEKNTLAME</sequence>
<proteinExistence type="predicted"/>
<evidence type="ECO:0000313" key="1">
    <source>
        <dbReference type="EMBL" id="KAK9883980.1"/>
    </source>
</evidence>
<protein>
    <submittedName>
        <fullName evidence="1">Uncharacterized protein</fullName>
    </submittedName>
</protein>
<dbReference type="AlphaFoldDB" id="A0AAW1USE3"/>
<reference evidence="1 2" key="1">
    <citation type="submission" date="2023-03" db="EMBL/GenBank/DDBJ databases">
        <title>Genome insight into feeding habits of ladybird beetles.</title>
        <authorList>
            <person name="Li H.-S."/>
            <person name="Huang Y.-H."/>
            <person name="Pang H."/>
        </authorList>
    </citation>
    <scope>NUCLEOTIDE SEQUENCE [LARGE SCALE GENOMIC DNA]</scope>
    <source>
        <strain evidence="1">SYSU_2023b</strain>
        <tissue evidence="1">Whole body</tissue>
    </source>
</reference>
<organism evidence="1 2">
    <name type="scientific">Henosepilachna vigintioctopunctata</name>
    <dbReference type="NCBI Taxonomy" id="420089"/>
    <lineage>
        <taxon>Eukaryota</taxon>
        <taxon>Metazoa</taxon>
        <taxon>Ecdysozoa</taxon>
        <taxon>Arthropoda</taxon>
        <taxon>Hexapoda</taxon>
        <taxon>Insecta</taxon>
        <taxon>Pterygota</taxon>
        <taxon>Neoptera</taxon>
        <taxon>Endopterygota</taxon>
        <taxon>Coleoptera</taxon>
        <taxon>Polyphaga</taxon>
        <taxon>Cucujiformia</taxon>
        <taxon>Coccinelloidea</taxon>
        <taxon>Coccinellidae</taxon>
        <taxon>Epilachninae</taxon>
        <taxon>Epilachnini</taxon>
        <taxon>Henosepilachna</taxon>
    </lineage>
</organism>